<name>A0ACC3YQP6_COLTU</name>
<sequence>MLLHVVSALWLVASICPSLGQSSSYHDLNSTFYNPILPGFHPDPSCIFLPEWDNTFFCASSSFNAFPGIPLHASKDLQNWKLVGHVLNRREQLPRLAETNRSTSGIWAPTLRFHDNTFWLVTTLVDDDRPKDDPSRWDNIIFHGKDPYDAASWSNAVHFEFEGYDTEPYWDEEGNSYITGAHAWQVGPRIEQTRANLHTGEVQSWRTVWNGTGGTAPEGPHIYRKDGYYYLLAAEGMHSILTGGTGLDHMVTMARSRNIDGPYESNPANPILTNANKTQYFQTVGHADIFQDASGNWWCVALSTRAGPEYSHFPMVRETVLTPVTWNEGEWPYMSPIKGKMTGWRMPPSNLDVEGPGPWIRLGKVERDAVNFVPGSALPAHFTHWRYPIESSYSVSPPEYPNSLRLAPSNLNLTALNGNYAGPSGLTFVGRRQQDTLFTYGVTIDFAPTMEEEEAGVSSFLTQNHHFDLGLVLLPASARTQEFPGRNLSANSDPDELKLHFRFRAMSYTSVPADVVAPVPSEWLATPLRLEIKAANMTHYTFSAGPAGAASQMKTIVSASNAALSWGFTGVLLGVYCTTNGGSGSTPAYISDWKYDPQGQFRD</sequence>
<evidence type="ECO:0000313" key="2">
    <source>
        <dbReference type="Proteomes" id="UP000805649"/>
    </source>
</evidence>
<proteinExistence type="predicted"/>
<keyword evidence="1" id="KW-0378">Hydrolase</keyword>
<dbReference type="Proteomes" id="UP000805649">
    <property type="component" value="Unassembled WGS sequence"/>
</dbReference>
<organism evidence="1 2">
    <name type="scientific">Colletotrichum truncatum</name>
    <name type="common">Anthracnose fungus</name>
    <name type="synonym">Colletotrichum capsici</name>
    <dbReference type="NCBI Taxonomy" id="5467"/>
    <lineage>
        <taxon>Eukaryota</taxon>
        <taxon>Fungi</taxon>
        <taxon>Dikarya</taxon>
        <taxon>Ascomycota</taxon>
        <taxon>Pezizomycotina</taxon>
        <taxon>Sordariomycetes</taxon>
        <taxon>Hypocreomycetidae</taxon>
        <taxon>Glomerellales</taxon>
        <taxon>Glomerellaceae</taxon>
        <taxon>Colletotrichum</taxon>
        <taxon>Colletotrichum truncatum species complex</taxon>
    </lineage>
</organism>
<dbReference type="EMBL" id="VUJX02000007">
    <property type="protein sequence ID" value="KAL0934182.1"/>
    <property type="molecule type" value="Genomic_DNA"/>
</dbReference>
<keyword evidence="2" id="KW-1185">Reference proteome</keyword>
<protein>
    <submittedName>
        <fullName evidence="1">Glycoside hydrolase family 43 protein</fullName>
    </submittedName>
</protein>
<evidence type="ECO:0000313" key="1">
    <source>
        <dbReference type="EMBL" id="KAL0934182.1"/>
    </source>
</evidence>
<reference evidence="1 2" key="1">
    <citation type="journal article" date="2020" name="Phytopathology">
        <title>Genome Sequence Resources of Colletotrichum truncatum, C. plurivorum, C. musicola, and C. sojae: Four Species Pathogenic to Soybean (Glycine max).</title>
        <authorList>
            <person name="Rogerio F."/>
            <person name="Boufleur T.R."/>
            <person name="Ciampi-Guillardi M."/>
            <person name="Sukno S.A."/>
            <person name="Thon M.R."/>
            <person name="Massola Junior N.S."/>
            <person name="Baroncelli R."/>
        </authorList>
    </citation>
    <scope>NUCLEOTIDE SEQUENCE [LARGE SCALE GENOMIC DNA]</scope>
    <source>
        <strain evidence="1 2">CMES1059</strain>
    </source>
</reference>
<accession>A0ACC3YQP6</accession>
<gene>
    <name evidence="1" type="ORF">CTRU02_210981</name>
</gene>
<comment type="caution">
    <text evidence="1">The sequence shown here is derived from an EMBL/GenBank/DDBJ whole genome shotgun (WGS) entry which is preliminary data.</text>
</comment>